<organism evidence="2 3">
    <name type="scientific">Shimia litoralis</name>
    <dbReference type="NCBI Taxonomy" id="420403"/>
    <lineage>
        <taxon>Bacteria</taxon>
        <taxon>Pseudomonadati</taxon>
        <taxon>Pseudomonadota</taxon>
        <taxon>Alphaproteobacteria</taxon>
        <taxon>Rhodobacterales</taxon>
        <taxon>Roseobacteraceae</taxon>
    </lineage>
</organism>
<dbReference type="Proteomes" id="UP000306575">
    <property type="component" value="Unassembled WGS sequence"/>
</dbReference>
<keyword evidence="3" id="KW-1185">Reference proteome</keyword>
<dbReference type="InterPro" id="IPR050965">
    <property type="entry name" value="UPF0336/Enoyl-CoA_hydratase"/>
</dbReference>
<gene>
    <name evidence="2" type="ORF">FAP39_12435</name>
</gene>
<dbReference type="CDD" id="cd03441">
    <property type="entry name" value="R_hydratase_like"/>
    <property type="match status" value="1"/>
</dbReference>
<dbReference type="OrthoDB" id="5522043at2"/>
<dbReference type="Gene3D" id="3.10.129.10">
    <property type="entry name" value="Hotdog Thioesterase"/>
    <property type="match status" value="1"/>
</dbReference>
<dbReference type="InterPro" id="IPR029069">
    <property type="entry name" value="HotDog_dom_sf"/>
</dbReference>
<sequence length="265" mass="28495">MTCDVITVSDGVRFETCKTLRSSLAHLAQSTKSGAAAPLVAPASLLGHAVVAPLMRAMAPPEGMSVLHESQVFRRTGAYQLDTPVTIKIVQKASTSGVQFDFSLSDACGAVGEMQTRLRFVSSETVSTFKGSAFPTHLDTAETQWRTSRAFNSQQIADYVRLMHDENPIHTDVQAAKRAGFSNVVVPGMQIAGVAEYVLSDIWPLAAISEMKVRFMAPVFLGETVRFAVTPRKFDDQSRVVVARCIVVTEAGLIAAIADTALDCA</sequence>
<feature type="domain" description="MaoC-like" evidence="1">
    <location>
        <begin position="146"/>
        <end position="233"/>
    </location>
</feature>
<dbReference type="AlphaFoldDB" id="A0A4U7N242"/>
<reference evidence="2 3" key="1">
    <citation type="submission" date="2019-04" db="EMBL/GenBank/DDBJ databases">
        <title>Genome sequence of Pelagicola litoralis CL-ES2.</title>
        <authorList>
            <person name="Cao J."/>
        </authorList>
    </citation>
    <scope>NUCLEOTIDE SEQUENCE [LARGE SCALE GENOMIC DNA]</scope>
    <source>
        <strain evidence="2 3">CL-ES2</strain>
    </source>
</reference>
<dbReference type="PANTHER" id="PTHR43437">
    <property type="entry name" value="HYDROXYACYL-THIOESTER DEHYDRATASE TYPE 2, MITOCHONDRIAL-RELATED"/>
    <property type="match status" value="1"/>
</dbReference>
<evidence type="ECO:0000313" key="2">
    <source>
        <dbReference type="EMBL" id="TKZ19236.1"/>
    </source>
</evidence>
<dbReference type="PANTHER" id="PTHR43437:SF3">
    <property type="entry name" value="HYDROXYACYL-THIOESTER DEHYDRATASE TYPE 2, MITOCHONDRIAL"/>
    <property type="match status" value="1"/>
</dbReference>
<dbReference type="Pfam" id="PF01575">
    <property type="entry name" value="MaoC_dehydratas"/>
    <property type="match status" value="1"/>
</dbReference>
<protein>
    <recommendedName>
        <fullName evidence="1">MaoC-like domain-containing protein</fullName>
    </recommendedName>
</protein>
<comment type="caution">
    <text evidence="2">The sequence shown here is derived from an EMBL/GenBank/DDBJ whole genome shotgun (WGS) entry which is preliminary data.</text>
</comment>
<dbReference type="GO" id="GO:0006633">
    <property type="term" value="P:fatty acid biosynthetic process"/>
    <property type="evidence" value="ECO:0007669"/>
    <property type="project" value="TreeGrafter"/>
</dbReference>
<dbReference type="GO" id="GO:0019171">
    <property type="term" value="F:(3R)-hydroxyacyl-[acyl-carrier-protein] dehydratase activity"/>
    <property type="evidence" value="ECO:0007669"/>
    <property type="project" value="TreeGrafter"/>
</dbReference>
<accession>A0A4U7N242</accession>
<proteinExistence type="predicted"/>
<evidence type="ECO:0000259" key="1">
    <source>
        <dbReference type="Pfam" id="PF01575"/>
    </source>
</evidence>
<name>A0A4U7N242_9RHOB</name>
<dbReference type="InterPro" id="IPR002539">
    <property type="entry name" value="MaoC-like_dom"/>
</dbReference>
<dbReference type="EMBL" id="SULI01000015">
    <property type="protein sequence ID" value="TKZ19236.1"/>
    <property type="molecule type" value="Genomic_DNA"/>
</dbReference>
<dbReference type="SUPFAM" id="SSF54637">
    <property type="entry name" value="Thioesterase/thiol ester dehydrase-isomerase"/>
    <property type="match status" value="1"/>
</dbReference>
<evidence type="ECO:0000313" key="3">
    <source>
        <dbReference type="Proteomes" id="UP000306575"/>
    </source>
</evidence>